<comment type="caution">
    <text evidence="1">The sequence shown here is derived from an EMBL/GenBank/DDBJ whole genome shotgun (WGS) entry which is preliminary data.</text>
</comment>
<evidence type="ECO:0000313" key="2">
    <source>
        <dbReference type="Proteomes" id="UP001157134"/>
    </source>
</evidence>
<name>A0ABQ6HAC4_9GAMM</name>
<keyword evidence="2" id="KW-1185">Reference proteome</keyword>
<sequence>MLDKKYLDLWHGGLSDNGGLVLVIKGDDVQTRFACFVYEIEQGGLFYVMPHYDDPNGIATPEFSFIEGEPEYFSGADCIGVKTETKEVYVDKIHNERPDEIAMLARWRDKIDDIDAERERVRIRYSNEHMTLI</sequence>
<evidence type="ECO:0000313" key="1">
    <source>
        <dbReference type="EMBL" id="GLX85077.1"/>
    </source>
</evidence>
<dbReference type="Proteomes" id="UP001157134">
    <property type="component" value="Unassembled WGS sequence"/>
</dbReference>
<gene>
    <name evidence="1" type="ORF">tloyanaT_13290</name>
</gene>
<accession>A0ABQ6HAC4</accession>
<protein>
    <submittedName>
        <fullName evidence="1">Uncharacterized protein</fullName>
    </submittedName>
</protein>
<dbReference type="EMBL" id="BSSV01000002">
    <property type="protein sequence ID" value="GLX85077.1"/>
    <property type="molecule type" value="Genomic_DNA"/>
</dbReference>
<reference evidence="1 2" key="1">
    <citation type="submission" date="2023-03" db="EMBL/GenBank/DDBJ databases">
        <title>Thalassotalea loyana LMG 22536T draft genome sequence.</title>
        <authorList>
            <person name="Sawabe T."/>
        </authorList>
    </citation>
    <scope>NUCLEOTIDE SEQUENCE [LARGE SCALE GENOMIC DNA]</scope>
    <source>
        <strain evidence="1 2">LMG 22536</strain>
    </source>
</reference>
<proteinExistence type="predicted"/>
<dbReference type="RefSeq" id="WP_284296834.1">
    <property type="nucleotide sequence ID" value="NZ_BSSV01000002.1"/>
</dbReference>
<organism evidence="1 2">
    <name type="scientific">Thalassotalea loyana</name>
    <dbReference type="NCBI Taxonomy" id="280483"/>
    <lineage>
        <taxon>Bacteria</taxon>
        <taxon>Pseudomonadati</taxon>
        <taxon>Pseudomonadota</taxon>
        <taxon>Gammaproteobacteria</taxon>
        <taxon>Alteromonadales</taxon>
        <taxon>Colwelliaceae</taxon>
        <taxon>Thalassotalea</taxon>
    </lineage>
</organism>